<protein>
    <submittedName>
        <fullName evidence="1">Uncharacterized protein</fullName>
    </submittedName>
</protein>
<dbReference type="RefSeq" id="WP_014529288.1">
    <property type="nucleotide sequence ID" value="NZ_JAJJBH010000001.1"/>
</dbReference>
<name>F7X3F5_SINMM</name>
<reference evidence="1 2" key="1">
    <citation type="journal article" date="2011" name="J. Biotechnol.">
        <title>The complete genome sequence of the dominant Sinorhizobium meliloti field isolate SM11 extends the S. meliloti pan-genome.</title>
        <authorList>
            <person name="Schneiker-Bekel S."/>
            <person name="Wibberg D."/>
            <person name="Bekel T."/>
            <person name="Blom J."/>
            <person name="Linke B."/>
            <person name="Neuweger H."/>
            <person name="Stiens M."/>
            <person name="Vorholter F.J."/>
            <person name="Weidner S."/>
            <person name="Goesmann A."/>
            <person name="Puhler A."/>
            <person name="Schluter A."/>
        </authorList>
    </citation>
    <scope>NUCLEOTIDE SEQUENCE [LARGE SCALE GENOMIC DNA]</scope>
    <source>
        <strain evidence="1 2">SM11</strain>
    </source>
</reference>
<dbReference type="EMBL" id="CP001830">
    <property type="protein sequence ID" value="AEH78359.1"/>
    <property type="molecule type" value="Genomic_DNA"/>
</dbReference>
<dbReference type="PATRIC" id="fig|707241.3.peg.1139"/>
<gene>
    <name evidence="1" type="ordered locus">SM11_chr1082</name>
</gene>
<organism evidence="1 2">
    <name type="scientific">Sinorhizobium meliloti (strain SM11)</name>
    <dbReference type="NCBI Taxonomy" id="707241"/>
    <lineage>
        <taxon>Bacteria</taxon>
        <taxon>Pseudomonadati</taxon>
        <taxon>Pseudomonadota</taxon>
        <taxon>Alphaproteobacteria</taxon>
        <taxon>Hyphomicrobiales</taxon>
        <taxon>Rhizobiaceae</taxon>
        <taxon>Sinorhizobium/Ensifer group</taxon>
        <taxon>Sinorhizobium</taxon>
    </lineage>
</organism>
<dbReference type="AlphaFoldDB" id="F7X3F5"/>
<dbReference type="KEGG" id="smx:SM11_chr1082"/>
<evidence type="ECO:0000313" key="1">
    <source>
        <dbReference type="EMBL" id="AEH78359.1"/>
    </source>
</evidence>
<evidence type="ECO:0000313" key="2">
    <source>
        <dbReference type="Proteomes" id="UP000009045"/>
    </source>
</evidence>
<accession>F7X3F5</accession>
<dbReference type="Proteomes" id="UP000009045">
    <property type="component" value="Chromosome"/>
</dbReference>
<proteinExistence type="predicted"/>
<dbReference type="HOGENOM" id="CLU_2587860_0_0_5"/>
<sequence>MRGRQKPRKDLKDHPDLTSPEAYAVKFTASLFLVRGRKGRYQPLKAFPINPVSFSPKATNKYRNFAVTALEAQRNAARAE</sequence>